<organism evidence="1 2">
    <name type="scientific">Durusdinium trenchii</name>
    <dbReference type="NCBI Taxonomy" id="1381693"/>
    <lineage>
        <taxon>Eukaryota</taxon>
        <taxon>Sar</taxon>
        <taxon>Alveolata</taxon>
        <taxon>Dinophyceae</taxon>
        <taxon>Suessiales</taxon>
        <taxon>Symbiodiniaceae</taxon>
        <taxon>Durusdinium</taxon>
    </lineage>
</organism>
<dbReference type="EMBL" id="CAXAMN010002086">
    <property type="protein sequence ID" value="CAK8997646.1"/>
    <property type="molecule type" value="Genomic_DNA"/>
</dbReference>
<evidence type="ECO:0000313" key="2">
    <source>
        <dbReference type="Proteomes" id="UP001642484"/>
    </source>
</evidence>
<protein>
    <submittedName>
        <fullName evidence="1">Uncharacterized protein</fullName>
    </submittedName>
</protein>
<dbReference type="Gene3D" id="3.40.50.150">
    <property type="entry name" value="Vaccinia Virus protein VP39"/>
    <property type="match status" value="1"/>
</dbReference>
<gene>
    <name evidence="1" type="ORF">CCMP2556_LOCUS4934</name>
</gene>
<dbReference type="Proteomes" id="UP001642484">
    <property type="component" value="Unassembled WGS sequence"/>
</dbReference>
<dbReference type="InterPro" id="IPR029063">
    <property type="entry name" value="SAM-dependent_MTases_sf"/>
</dbReference>
<proteinExistence type="predicted"/>
<keyword evidence="2" id="KW-1185">Reference proteome</keyword>
<dbReference type="SUPFAM" id="SSF53335">
    <property type="entry name" value="S-adenosyl-L-methionine-dependent methyltransferases"/>
    <property type="match status" value="1"/>
</dbReference>
<feature type="non-terminal residue" evidence="1">
    <location>
        <position position="550"/>
    </location>
</feature>
<reference evidence="1 2" key="1">
    <citation type="submission" date="2024-02" db="EMBL/GenBank/DDBJ databases">
        <authorList>
            <person name="Chen Y."/>
            <person name="Shah S."/>
            <person name="Dougan E. K."/>
            <person name="Thang M."/>
            <person name="Chan C."/>
        </authorList>
    </citation>
    <scope>NUCLEOTIDE SEQUENCE [LARGE SCALE GENOMIC DNA]</scope>
</reference>
<sequence length="550" mass="61095">MDELEDLLSDLQKHAKPLVRSLFSGLQEGAYPMVGSRTAVAGGVISYGDDWVDLMAMWFVPGSGFVPPKNDMPTRVRIHDILHRNLHLCPGAQIVCIGDKELGSHEHELFLHDAKICFRPDFDPALPWDCLHNFCGGFSGWSQALRWLDHSREICLGQEIFVDWDPQIMKIWSIKHGLPHRLLPLPSREAWCPAKLVGLCGCVSDPSIIEVCRSQVNLLTTISPPCQSWSKGGRGQGLNDTNGQAFLDALVQAFSLQVIAIVAECADDTAVHPHFRYENREVKTNEIIRSRAPSSADILPTLCAAYTRQHQLAEHHLKQKGPQDLVTQFHARNEDIRVSNQTTIEHIARQECTFRLAIGNANIGDIEIRSVPSTKVIDDFPKDASPLELQIATKHFEDYVCSALFWAVQQVVETLQDDIQPKPCAASVVILPEQLAITTRMSEASGMQFLQRISTLPVFSNRNKRLCQVPGEPDSFLLISAVRDCEEPVNVEVIVRSDQGWTSGACVPPASSSIQFRGAAQDRHEVAKINGAPTSDLQRALKYGDILDIC</sequence>
<name>A0ABP0I4Z0_9DINO</name>
<accession>A0ABP0I4Z0</accession>
<evidence type="ECO:0000313" key="1">
    <source>
        <dbReference type="EMBL" id="CAK8997646.1"/>
    </source>
</evidence>
<comment type="caution">
    <text evidence="1">The sequence shown here is derived from an EMBL/GenBank/DDBJ whole genome shotgun (WGS) entry which is preliminary data.</text>
</comment>